<dbReference type="Proteomes" id="UP001321749">
    <property type="component" value="Unassembled WGS sequence"/>
</dbReference>
<dbReference type="EMBL" id="MU864963">
    <property type="protein sequence ID" value="KAK4463153.1"/>
    <property type="molecule type" value="Genomic_DNA"/>
</dbReference>
<keyword evidence="4" id="KW-1185">Reference proteome</keyword>
<feature type="region of interest" description="Disordered" evidence="1">
    <location>
        <begin position="634"/>
        <end position="679"/>
    </location>
</feature>
<feature type="region of interest" description="Disordered" evidence="1">
    <location>
        <begin position="205"/>
        <end position="226"/>
    </location>
</feature>
<feature type="compositionally biased region" description="Basic and acidic residues" evidence="1">
    <location>
        <begin position="662"/>
        <end position="672"/>
    </location>
</feature>
<evidence type="ECO:0000313" key="4">
    <source>
        <dbReference type="Proteomes" id="UP001321749"/>
    </source>
</evidence>
<evidence type="ECO:0000256" key="2">
    <source>
        <dbReference type="SAM" id="Phobius"/>
    </source>
</evidence>
<name>A0AAV9HU69_9PEZI</name>
<comment type="caution">
    <text evidence="3">The sequence shown here is derived from an EMBL/GenBank/DDBJ whole genome shotgun (WGS) entry which is preliminary data.</text>
</comment>
<dbReference type="AlphaFoldDB" id="A0AAV9HU69"/>
<organism evidence="3 4">
    <name type="scientific">Cladorrhinum samala</name>
    <dbReference type="NCBI Taxonomy" id="585594"/>
    <lineage>
        <taxon>Eukaryota</taxon>
        <taxon>Fungi</taxon>
        <taxon>Dikarya</taxon>
        <taxon>Ascomycota</taxon>
        <taxon>Pezizomycotina</taxon>
        <taxon>Sordariomycetes</taxon>
        <taxon>Sordariomycetidae</taxon>
        <taxon>Sordariales</taxon>
        <taxon>Podosporaceae</taxon>
        <taxon>Cladorrhinum</taxon>
    </lineage>
</organism>
<reference evidence="3" key="2">
    <citation type="submission" date="2023-06" db="EMBL/GenBank/DDBJ databases">
        <authorList>
            <consortium name="Lawrence Berkeley National Laboratory"/>
            <person name="Mondo S.J."/>
            <person name="Hensen N."/>
            <person name="Bonometti L."/>
            <person name="Westerberg I."/>
            <person name="Brannstrom I.O."/>
            <person name="Guillou S."/>
            <person name="Cros-Aarteil S."/>
            <person name="Calhoun S."/>
            <person name="Haridas S."/>
            <person name="Kuo A."/>
            <person name="Pangilinan J."/>
            <person name="Riley R."/>
            <person name="Labutti K."/>
            <person name="Andreopoulos B."/>
            <person name="Lipzen A."/>
            <person name="Chen C."/>
            <person name="Yanf M."/>
            <person name="Daum C."/>
            <person name="Ng V."/>
            <person name="Clum A."/>
            <person name="Steindorff A."/>
            <person name="Ohm R."/>
            <person name="Martin F."/>
            <person name="Silar P."/>
            <person name="Natvig D."/>
            <person name="Lalanne C."/>
            <person name="Gautier V."/>
            <person name="Ament-Velasquez S.L."/>
            <person name="Kruys A."/>
            <person name="Hutchinson M.I."/>
            <person name="Powell A.J."/>
            <person name="Barry K."/>
            <person name="Miller A.N."/>
            <person name="Grigoriev I.V."/>
            <person name="Debuchy R."/>
            <person name="Gladieux P."/>
            <person name="Thoren M.H."/>
            <person name="Johannesson H."/>
        </authorList>
    </citation>
    <scope>NUCLEOTIDE SEQUENCE</scope>
    <source>
        <strain evidence="3">PSN324</strain>
    </source>
</reference>
<keyword evidence="2" id="KW-1133">Transmembrane helix</keyword>
<feature type="region of interest" description="Disordered" evidence="1">
    <location>
        <begin position="269"/>
        <end position="309"/>
    </location>
</feature>
<evidence type="ECO:0000256" key="1">
    <source>
        <dbReference type="SAM" id="MobiDB-lite"/>
    </source>
</evidence>
<accession>A0AAV9HU69</accession>
<keyword evidence="2" id="KW-0812">Transmembrane</keyword>
<feature type="compositionally biased region" description="Polar residues" evidence="1">
    <location>
        <begin position="274"/>
        <end position="283"/>
    </location>
</feature>
<feature type="transmembrane region" description="Helical" evidence="2">
    <location>
        <begin position="950"/>
        <end position="969"/>
    </location>
</feature>
<proteinExistence type="predicted"/>
<reference evidence="3" key="1">
    <citation type="journal article" date="2023" name="Mol. Phylogenet. Evol.">
        <title>Genome-scale phylogeny and comparative genomics of the fungal order Sordariales.</title>
        <authorList>
            <person name="Hensen N."/>
            <person name="Bonometti L."/>
            <person name="Westerberg I."/>
            <person name="Brannstrom I.O."/>
            <person name="Guillou S."/>
            <person name="Cros-Aarteil S."/>
            <person name="Calhoun S."/>
            <person name="Haridas S."/>
            <person name="Kuo A."/>
            <person name="Mondo S."/>
            <person name="Pangilinan J."/>
            <person name="Riley R."/>
            <person name="LaButti K."/>
            <person name="Andreopoulos B."/>
            <person name="Lipzen A."/>
            <person name="Chen C."/>
            <person name="Yan M."/>
            <person name="Daum C."/>
            <person name="Ng V."/>
            <person name="Clum A."/>
            <person name="Steindorff A."/>
            <person name="Ohm R.A."/>
            <person name="Martin F."/>
            <person name="Silar P."/>
            <person name="Natvig D.O."/>
            <person name="Lalanne C."/>
            <person name="Gautier V."/>
            <person name="Ament-Velasquez S.L."/>
            <person name="Kruys A."/>
            <person name="Hutchinson M.I."/>
            <person name="Powell A.J."/>
            <person name="Barry K."/>
            <person name="Miller A.N."/>
            <person name="Grigoriev I.V."/>
            <person name="Debuchy R."/>
            <person name="Gladieux P."/>
            <person name="Hiltunen Thoren M."/>
            <person name="Johannesson H."/>
        </authorList>
    </citation>
    <scope>NUCLEOTIDE SEQUENCE</scope>
    <source>
        <strain evidence="3">PSN324</strain>
    </source>
</reference>
<gene>
    <name evidence="3" type="ORF">QBC42DRAFT_223544</name>
</gene>
<sequence length="1022" mass="111310">MPTTGKDEGEPSVSHPEDIDRPPPLASPKVRSITPKPLIFSNLGDAHLAITARLASRSAAQTVPHTPFNSRCGSPVNPVDKGTIIDTLPSSHHMEFAANAHVVNGRCLTGYAASTPAIVARVQQEKTEMDEPLPAISAGDHHASSYVDDFDPERDWIHGPGPDINAARAPRETGSTVINIYRQYLPSTILGSSTSSQELEAAGILHKTPNEHKSNPSGSTQGDSSERNYVLAHSPSLEIAEVAHAARVATSPKSRWPMYYVPGDAPSVPLPELPNTQGATQHSLLPISDDPDFNNNNNNNSFDTHSTDSLSNSQVLLNGLSSIDYQNESKHTAPAFVSRTDFLPPSGTSQFFNAQSIGTGQSPRRGHEYAREGLYPVAEASQAAFSVATGGVISESDEDPFRYDRSSYTLFLQRDREREVSVALERIESSSRIPFATSPLRVNSQTNRRPLQSNNPFLNRLDFYHTPSAAEDGWQEIDDPNEIKITVKPSSATPGPKSPEILQGGRPAPGWNDKVYSEGLQNVVTDGGDWETVGTDVGNFDSNQACASGTGLSGSHLIKVAGSSIADYSDISDFALPDFDAFASTERILQHPTADCGPGKRVLRNLKDSGRPIFLPKPRIHRVNGYPQDSCRIFTDPTAASSGSSARSQLLDRLKFSKRPRRQNEVTQEPRHNPYRPIREPSMYSLSETWSLDDAAKGANTTGQAVTRERAAAGLPTANKENRITPVQADRAPAAGSPTLFSFSLITLEEAAKKQAIRVANGEDDLTITSGCRTRQDSCAMSSRATQRTTPPTPCIRKPTPVHYRNHTGLGLQDPVARYPGYSFDHAFTGHGRDTSIVSALSSASPPIPGRAVFPRSCRNPFGFSRGSIRSSISLPNRPNAFSVFKTQEAPVRLQNGEQGKKQGKIKKYLLQRDTGPHLPHIVDEETAATFDLEIDNAHLSWDARRKRQICYYIALATCVFPFMAVLVYKGAFNSALCWYTKGEVSRLTHRQRRNIGVLGSTIAALWLVVIAVVVTLLVSRR</sequence>
<feature type="region of interest" description="Disordered" evidence="1">
    <location>
        <begin position="488"/>
        <end position="509"/>
    </location>
</feature>
<evidence type="ECO:0000313" key="3">
    <source>
        <dbReference type="EMBL" id="KAK4463153.1"/>
    </source>
</evidence>
<protein>
    <submittedName>
        <fullName evidence="3">Uncharacterized protein</fullName>
    </submittedName>
</protein>
<feature type="compositionally biased region" description="Basic and acidic residues" evidence="1">
    <location>
        <begin position="1"/>
        <end position="21"/>
    </location>
</feature>
<feature type="compositionally biased region" description="Polar residues" evidence="1">
    <location>
        <begin position="638"/>
        <end position="648"/>
    </location>
</feature>
<feature type="region of interest" description="Disordered" evidence="1">
    <location>
        <begin position="1"/>
        <end position="31"/>
    </location>
</feature>
<keyword evidence="2" id="KW-0472">Membrane</keyword>
<feature type="transmembrane region" description="Helical" evidence="2">
    <location>
        <begin position="996"/>
        <end position="1019"/>
    </location>
</feature>